<evidence type="ECO:0000256" key="1">
    <source>
        <dbReference type="SAM" id="MobiDB-lite"/>
    </source>
</evidence>
<evidence type="ECO:0000313" key="3">
    <source>
        <dbReference type="Proteomes" id="UP000054537"/>
    </source>
</evidence>
<dbReference type="Proteomes" id="UP000054537">
    <property type="component" value="Unassembled WGS sequence"/>
</dbReference>
<evidence type="ECO:0000313" key="2">
    <source>
        <dbReference type="EMBL" id="KHD75369.1"/>
    </source>
</evidence>
<name>A0A0A6UM46_ACTUT</name>
<reference evidence="2 3" key="1">
    <citation type="submission" date="2014-10" db="EMBL/GenBank/DDBJ databases">
        <title>Draft genome sequence of Actinoplanes utahensis NRRL 12052.</title>
        <authorList>
            <person name="Velasco-Bucheli B."/>
            <person name="del Cerro C."/>
            <person name="Hormigo D."/>
            <person name="Garcia J.L."/>
            <person name="Acebal C."/>
            <person name="Arroyo M."/>
            <person name="de la Mata I."/>
        </authorList>
    </citation>
    <scope>NUCLEOTIDE SEQUENCE [LARGE SCALE GENOMIC DNA]</scope>
    <source>
        <strain evidence="2 3">NRRL 12052</strain>
    </source>
</reference>
<organism evidence="2 3">
    <name type="scientific">Actinoplanes utahensis</name>
    <dbReference type="NCBI Taxonomy" id="1869"/>
    <lineage>
        <taxon>Bacteria</taxon>
        <taxon>Bacillati</taxon>
        <taxon>Actinomycetota</taxon>
        <taxon>Actinomycetes</taxon>
        <taxon>Micromonosporales</taxon>
        <taxon>Micromonosporaceae</taxon>
        <taxon>Actinoplanes</taxon>
    </lineage>
</organism>
<dbReference type="AlphaFoldDB" id="A0A0A6UM46"/>
<protein>
    <recommendedName>
        <fullName evidence="4">Fibronectin type-III domain-containing protein</fullName>
    </recommendedName>
</protein>
<feature type="region of interest" description="Disordered" evidence="1">
    <location>
        <begin position="1"/>
        <end position="20"/>
    </location>
</feature>
<dbReference type="EMBL" id="JRTT01000028">
    <property type="protein sequence ID" value="KHD75369.1"/>
    <property type="molecule type" value="Genomic_DNA"/>
</dbReference>
<accession>A0A0A6UM46</accession>
<comment type="caution">
    <text evidence="2">The sequence shown here is derived from an EMBL/GenBank/DDBJ whole genome shotgun (WGS) entry which is preliminary data.</text>
</comment>
<dbReference type="STRING" id="1869.MB27_23335"/>
<sequence length="155" mass="15688">MLDADPDLLPAPGAGVAPAPPARRGRIVIVPAVAVAVAVASVSALTSVTRPWETTPPEPVEVSPSAAAPIRAATIGLSLLDRGDMVTLRWDGAATSGFAPIVFTGRHQQEPRPVGQVPAGVGSYTVAGLNPDSDYCFAIGPGTTGPLDAVCTQRS</sequence>
<dbReference type="RefSeq" id="WP_043527626.1">
    <property type="nucleotide sequence ID" value="NZ_BAABKU010000036.1"/>
</dbReference>
<evidence type="ECO:0008006" key="4">
    <source>
        <dbReference type="Google" id="ProtNLM"/>
    </source>
</evidence>
<gene>
    <name evidence="2" type="ORF">MB27_23335</name>
</gene>
<keyword evidence="3" id="KW-1185">Reference proteome</keyword>
<proteinExistence type="predicted"/>
<dbReference type="OrthoDB" id="3539649at2"/>